<dbReference type="Pfam" id="PF04828">
    <property type="entry name" value="GFA"/>
    <property type="match status" value="1"/>
</dbReference>
<evidence type="ECO:0000256" key="4">
    <source>
        <dbReference type="ARBA" id="ARBA00023239"/>
    </source>
</evidence>
<organism evidence="6 7">
    <name type="scientific">Venustampulla echinocandica</name>
    <dbReference type="NCBI Taxonomy" id="2656787"/>
    <lineage>
        <taxon>Eukaryota</taxon>
        <taxon>Fungi</taxon>
        <taxon>Dikarya</taxon>
        <taxon>Ascomycota</taxon>
        <taxon>Pezizomycotina</taxon>
        <taxon>Leotiomycetes</taxon>
        <taxon>Helotiales</taxon>
        <taxon>Pleuroascaceae</taxon>
        <taxon>Venustampulla</taxon>
    </lineage>
</organism>
<dbReference type="SUPFAM" id="SSF51316">
    <property type="entry name" value="Mss4-like"/>
    <property type="match status" value="1"/>
</dbReference>
<feature type="domain" description="CENP-V/GFA" evidence="5">
    <location>
        <begin position="9"/>
        <end position="120"/>
    </location>
</feature>
<keyword evidence="7" id="KW-1185">Reference proteome</keyword>
<comment type="similarity">
    <text evidence="1">Belongs to the Gfa family.</text>
</comment>
<dbReference type="GeneID" id="43594968"/>
<evidence type="ECO:0000313" key="7">
    <source>
        <dbReference type="Proteomes" id="UP000254866"/>
    </source>
</evidence>
<dbReference type="OrthoDB" id="6329284at2759"/>
<dbReference type="InterPro" id="IPR011057">
    <property type="entry name" value="Mss4-like_sf"/>
</dbReference>
<evidence type="ECO:0000259" key="5">
    <source>
        <dbReference type="PROSITE" id="PS51891"/>
    </source>
</evidence>
<name>A0A370U2Y7_9HELO</name>
<dbReference type="STRING" id="2656787.A0A370U2Y7"/>
<dbReference type="PANTHER" id="PTHR33337">
    <property type="entry name" value="GFA DOMAIN-CONTAINING PROTEIN"/>
    <property type="match status" value="1"/>
</dbReference>
<evidence type="ECO:0000256" key="1">
    <source>
        <dbReference type="ARBA" id="ARBA00005495"/>
    </source>
</evidence>
<dbReference type="PANTHER" id="PTHR33337:SF40">
    <property type="entry name" value="CENP-V_GFA DOMAIN-CONTAINING PROTEIN-RELATED"/>
    <property type="match status" value="1"/>
</dbReference>
<accession>A0A370U2Y7</accession>
<protein>
    <recommendedName>
        <fullName evidence="5">CENP-V/GFA domain-containing protein</fullName>
    </recommendedName>
</protein>
<dbReference type="GO" id="GO:0016846">
    <property type="term" value="F:carbon-sulfur lyase activity"/>
    <property type="evidence" value="ECO:0007669"/>
    <property type="project" value="InterPro"/>
</dbReference>
<dbReference type="InterPro" id="IPR006913">
    <property type="entry name" value="CENP-V/GFA"/>
</dbReference>
<evidence type="ECO:0000256" key="2">
    <source>
        <dbReference type="ARBA" id="ARBA00022723"/>
    </source>
</evidence>
<keyword evidence="2" id="KW-0479">Metal-binding</keyword>
<keyword evidence="4" id="KW-0456">Lyase</keyword>
<dbReference type="GO" id="GO:0046872">
    <property type="term" value="F:metal ion binding"/>
    <property type="evidence" value="ECO:0007669"/>
    <property type="project" value="UniProtKB-KW"/>
</dbReference>
<comment type="caution">
    <text evidence="6">The sequence shown here is derived from an EMBL/GenBank/DDBJ whole genome shotgun (WGS) entry which is preliminary data.</text>
</comment>
<dbReference type="Gene3D" id="3.90.1590.10">
    <property type="entry name" value="glutathione-dependent formaldehyde- activating enzyme (gfa)"/>
    <property type="match status" value="1"/>
</dbReference>
<proteinExistence type="inferred from homology"/>
<dbReference type="RefSeq" id="XP_031874796.1">
    <property type="nucleotide sequence ID" value="XM_032010742.1"/>
</dbReference>
<gene>
    <name evidence="6" type="ORF">BP5553_02119</name>
</gene>
<keyword evidence="3" id="KW-0862">Zinc</keyword>
<dbReference type="AlphaFoldDB" id="A0A370U2Y7"/>
<sequence>MALGKPKTITGGCLCEGVRFRIDFSEDHDWKRGPHTCQCTQCRKNCGSLIYNFHSVTSTELTWLSKATYAEYNSSPGCYRAFCKTCGSTLSWSNHSDNDEIELAVGTFDEEYLVGGRDEEDQPKGTYGVALANLAGDHFYVRNDIKGVTDWISKEGTRFWTGSEGGPVGEGK</sequence>
<dbReference type="PROSITE" id="PS51891">
    <property type="entry name" value="CENP_V_GFA"/>
    <property type="match status" value="1"/>
</dbReference>
<dbReference type="EMBL" id="NPIC01000001">
    <property type="protein sequence ID" value="RDL42140.1"/>
    <property type="molecule type" value="Genomic_DNA"/>
</dbReference>
<dbReference type="Proteomes" id="UP000254866">
    <property type="component" value="Unassembled WGS sequence"/>
</dbReference>
<reference evidence="6 7" key="1">
    <citation type="journal article" date="2018" name="IMA Fungus">
        <title>IMA Genome-F 9: Draft genome sequence of Annulohypoxylon stygium, Aspergillus mulundensis, Berkeleyomyces basicola (syn. Thielaviopsis basicola), Ceratocystis smalleyi, two Cercospora beticola strains, Coleophoma cylindrospora, Fusarium fracticaudum, Phialophora cf. hyalina, and Morchella septimelata.</title>
        <authorList>
            <person name="Wingfield B.D."/>
            <person name="Bills G.F."/>
            <person name="Dong Y."/>
            <person name="Huang W."/>
            <person name="Nel W.J."/>
            <person name="Swalarsk-Parry B.S."/>
            <person name="Vaghefi N."/>
            <person name="Wilken P.M."/>
            <person name="An Z."/>
            <person name="de Beer Z.W."/>
            <person name="De Vos L."/>
            <person name="Chen L."/>
            <person name="Duong T.A."/>
            <person name="Gao Y."/>
            <person name="Hammerbacher A."/>
            <person name="Kikkert J.R."/>
            <person name="Li Y."/>
            <person name="Li H."/>
            <person name="Li K."/>
            <person name="Li Q."/>
            <person name="Liu X."/>
            <person name="Ma X."/>
            <person name="Naidoo K."/>
            <person name="Pethybridge S.J."/>
            <person name="Sun J."/>
            <person name="Steenkamp E.T."/>
            <person name="van der Nest M.A."/>
            <person name="van Wyk S."/>
            <person name="Wingfield M.J."/>
            <person name="Xiong C."/>
            <person name="Yue Q."/>
            <person name="Zhang X."/>
        </authorList>
    </citation>
    <scope>NUCLEOTIDE SEQUENCE [LARGE SCALE GENOMIC DNA]</scope>
    <source>
        <strain evidence="6 7">BP 5553</strain>
    </source>
</reference>
<evidence type="ECO:0000313" key="6">
    <source>
        <dbReference type="EMBL" id="RDL42140.1"/>
    </source>
</evidence>
<evidence type="ECO:0000256" key="3">
    <source>
        <dbReference type="ARBA" id="ARBA00022833"/>
    </source>
</evidence>